<accession>A0A1Z5RJU8</accession>
<reference evidence="2 3" key="1">
    <citation type="journal article" date="2009" name="Nature">
        <title>The Sorghum bicolor genome and the diversification of grasses.</title>
        <authorList>
            <person name="Paterson A.H."/>
            <person name="Bowers J.E."/>
            <person name="Bruggmann R."/>
            <person name="Dubchak I."/>
            <person name="Grimwood J."/>
            <person name="Gundlach H."/>
            <person name="Haberer G."/>
            <person name="Hellsten U."/>
            <person name="Mitros T."/>
            <person name="Poliakov A."/>
            <person name="Schmutz J."/>
            <person name="Spannagl M."/>
            <person name="Tang H."/>
            <person name="Wang X."/>
            <person name="Wicker T."/>
            <person name="Bharti A.K."/>
            <person name="Chapman J."/>
            <person name="Feltus F.A."/>
            <person name="Gowik U."/>
            <person name="Grigoriev I.V."/>
            <person name="Lyons E."/>
            <person name="Maher C.A."/>
            <person name="Martis M."/>
            <person name="Narechania A."/>
            <person name="Otillar R.P."/>
            <person name="Penning B.W."/>
            <person name="Salamov A.A."/>
            <person name="Wang Y."/>
            <person name="Zhang L."/>
            <person name="Carpita N.C."/>
            <person name="Freeling M."/>
            <person name="Gingle A.R."/>
            <person name="Hash C.T."/>
            <person name="Keller B."/>
            <person name="Klein P."/>
            <person name="Kresovich S."/>
            <person name="McCann M.C."/>
            <person name="Ming R."/>
            <person name="Peterson D.G."/>
            <person name="Mehboob-ur-Rahman"/>
            <person name="Ware D."/>
            <person name="Westhoff P."/>
            <person name="Mayer K.F."/>
            <person name="Messing J."/>
            <person name="Rokhsar D.S."/>
        </authorList>
    </citation>
    <scope>NUCLEOTIDE SEQUENCE [LARGE SCALE GENOMIC DNA]</scope>
    <source>
        <strain evidence="3">cv. BTx623</strain>
    </source>
</reference>
<dbReference type="eggNOG" id="ENOG502R40S">
    <property type="taxonomic scope" value="Eukaryota"/>
</dbReference>
<dbReference type="CDD" id="cd22157">
    <property type="entry name" value="F-box_AtFBW1-like"/>
    <property type="match status" value="1"/>
</dbReference>
<evidence type="ECO:0000259" key="1">
    <source>
        <dbReference type="PROSITE" id="PS50181"/>
    </source>
</evidence>
<name>A0A1Z5RJU8_SORBI</name>
<evidence type="ECO:0000313" key="2">
    <source>
        <dbReference type="EMBL" id="OQU83937.1"/>
    </source>
</evidence>
<feature type="domain" description="F-box" evidence="1">
    <location>
        <begin position="18"/>
        <end position="63"/>
    </location>
</feature>
<dbReference type="PANTHER" id="PTHR31111">
    <property type="entry name" value="BNAA05G37150D PROTEIN-RELATED"/>
    <property type="match status" value="1"/>
</dbReference>
<dbReference type="SMART" id="SM00256">
    <property type="entry name" value="FBOX"/>
    <property type="match status" value="1"/>
</dbReference>
<dbReference type="Gene3D" id="1.20.1280.50">
    <property type="match status" value="1"/>
</dbReference>
<dbReference type="OMA" id="FIAMARY"/>
<dbReference type="Gramene" id="OQU83937">
    <property type="protein sequence ID" value="OQU83937"/>
    <property type="gene ID" value="SORBI_3005G201700"/>
</dbReference>
<dbReference type="EMBL" id="CM000764">
    <property type="protein sequence ID" value="OQU83937.1"/>
    <property type="molecule type" value="Genomic_DNA"/>
</dbReference>
<dbReference type="InterPro" id="IPR017451">
    <property type="entry name" value="F-box-assoc_interact_dom"/>
</dbReference>
<dbReference type="AlphaFoldDB" id="A0A1Z5RJU8"/>
<evidence type="ECO:0000313" key="3">
    <source>
        <dbReference type="Proteomes" id="UP000000768"/>
    </source>
</evidence>
<dbReference type="PANTHER" id="PTHR31111:SF136">
    <property type="entry name" value="F-BOX ASSOCIATED DOMAIN-CONTAINING PROTEIN"/>
    <property type="match status" value="1"/>
</dbReference>
<gene>
    <name evidence="2" type="ORF">SORBI_3005G201700</name>
</gene>
<keyword evidence="3" id="KW-1185">Reference proteome</keyword>
<dbReference type="PROSITE" id="PS50181">
    <property type="entry name" value="FBOX"/>
    <property type="match status" value="1"/>
</dbReference>
<proteinExistence type="predicted"/>
<organism evidence="2 3">
    <name type="scientific">Sorghum bicolor</name>
    <name type="common">Sorghum</name>
    <name type="synonym">Sorghum vulgare</name>
    <dbReference type="NCBI Taxonomy" id="4558"/>
    <lineage>
        <taxon>Eukaryota</taxon>
        <taxon>Viridiplantae</taxon>
        <taxon>Streptophyta</taxon>
        <taxon>Embryophyta</taxon>
        <taxon>Tracheophyta</taxon>
        <taxon>Spermatophyta</taxon>
        <taxon>Magnoliopsida</taxon>
        <taxon>Liliopsida</taxon>
        <taxon>Poales</taxon>
        <taxon>Poaceae</taxon>
        <taxon>PACMAD clade</taxon>
        <taxon>Panicoideae</taxon>
        <taxon>Andropogonodae</taxon>
        <taxon>Andropogoneae</taxon>
        <taxon>Sorghinae</taxon>
        <taxon>Sorghum</taxon>
    </lineage>
</organism>
<dbReference type="InterPro" id="IPR001810">
    <property type="entry name" value="F-box_dom"/>
</dbReference>
<dbReference type="InterPro" id="IPR036047">
    <property type="entry name" value="F-box-like_dom_sf"/>
</dbReference>
<reference evidence="3" key="2">
    <citation type="journal article" date="2018" name="Plant J.">
        <title>The Sorghum bicolor reference genome: improved assembly, gene annotations, a transcriptome atlas, and signatures of genome organization.</title>
        <authorList>
            <person name="McCormick R.F."/>
            <person name="Truong S.K."/>
            <person name="Sreedasyam A."/>
            <person name="Jenkins J."/>
            <person name="Shu S."/>
            <person name="Sims D."/>
            <person name="Kennedy M."/>
            <person name="Amirebrahimi M."/>
            <person name="Weers B.D."/>
            <person name="McKinley B."/>
            <person name="Mattison A."/>
            <person name="Morishige D.T."/>
            <person name="Grimwood J."/>
            <person name="Schmutz J."/>
            <person name="Mullet J.E."/>
        </authorList>
    </citation>
    <scope>NUCLEOTIDE SEQUENCE [LARGE SCALE GENOMIC DNA]</scope>
    <source>
        <strain evidence="3">cv. BTx623</strain>
    </source>
</reference>
<dbReference type="InParanoid" id="A0A1Z5RJU8"/>
<dbReference type="NCBIfam" id="TIGR01640">
    <property type="entry name" value="F_box_assoc_1"/>
    <property type="match status" value="1"/>
</dbReference>
<dbReference type="Proteomes" id="UP000000768">
    <property type="component" value="Chromosome 5"/>
</dbReference>
<dbReference type="Pfam" id="PF00646">
    <property type="entry name" value="F-box"/>
    <property type="match status" value="1"/>
</dbReference>
<dbReference type="STRING" id="4558.A0A1Z5RJU8"/>
<sequence length="315" mass="35575">MAVKKLRKRDGNRRGRGRRVQSSLPEDIILEVLVRLPVKALCRFRCVSKSWRALISDPAFAAAQRSRTGPLVVGVFRSRPEWHELRLLDRDGCVLRVFDVRGTALLAPTRLDLIFVNKRMPQLGAMIIDPASGRGFTIVGTNDPPSLHPAWCDVQWPASFSDYSFGRAVPSGDYKVLRLNLTSSSWYGDTLSCKVATFTDGGEEPTWRPRQSSPFRTSFSCKHKATVNGVLYLKAHDTYATSYHRNRIAAFDLESEEWKAEMIKGSLGLKEKKRHIVYLTELKGTLCMLYNSSTEAFTDFMEMTDGFTVDRGFPV</sequence>
<dbReference type="SUPFAM" id="SSF81383">
    <property type="entry name" value="F-box domain"/>
    <property type="match status" value="1"/>
</dbReference>
<protein>
    <recommendedName>
        <fullName evidence="1">F-box domain-containing protein</fullName>
    </recommendedName>
</protein>